<organism evidence="1 2">
    <name type="scientific">Ferrimonas sediminicola</name>
    <dbReference type="NCBI Taxonomy" id="2569538"/>
    <lineage>
        <taxon>Bacteria</taxon>
        <taxon>Pseudomonadati</taxon>
        <taxon>Pseudomonadota</taxon>
        <taxon>Gammaproteobacteria</taxon>
        <taxon>Alteromonadales</taxon>
        <taxon>Ferrimonadaceae</taxon>
        <taxon>Ferrimonas</taxon>
    </lineage>
</organism>
<dbReference type="Pfam" id="PF16108">
    <property type="entry name" value="DUF4826"/>
    <property type="match status" value="1"/>
</dbReference>
<dbReference type="OrthoDB" id="3078260at2"/>
<evidence type="ECO:0000313" key="2">
    <source>
        <dbReference type="Proteomes" id="UP000305674"/>
    </source>
</evidence>
<name>A0A4U1BCX9_9GAMM</name>
<reference evidence="1 2" key="1">
    <citation type="submission" date="2019-04" db="EMBL/GenBank/DDBJ databases">
        <authorList>
            <person name="Hwang J.C."/>
        </authorList>
    </citation>
    <scope>NUCLEOTIDE SEQUENCE [LARGE SCALE GENOMIC DNA]</scope>
    <source>
        <strain evidence="1 2">IMCC35001</strain>
    </source>
</reference>
<dbReference type="AlphaFoldDB" id="A0A4U1BCX9"/>
<sequence>MTEQQQPQMQEQQWIRTQFQKANRHMAEKGLIPGKVYDKESRVLPPYLTLWKIMESGKGQKYWVLSGDLPTDLVEDTHIKSAREALRHFSLNWQLKAENIRRTSTDKTQLQFAALMISRAESMAQMQMDDRLWAAEAGA</sequence>
<proteinExistence type="predicted"/>
<keyword evidence="2" id="KW-1185">Reference proteome</keyword>
<gene>
    <name evidence="1" type="ORF">FCL40_09715</name>
</gene>
<dbReference type="EMBL" id="SWCI01000005">
    <property type="protein sequence ID" value="TKB48909.1"/>
    <property type="molecule type" value="Genomic_DNA"/>
</dbReference>
<evidence type="ECO:0000313" key="1">
    <source>
        <dbReference type="EMBL" id="TKB48909.1"/>
    </source>
</evidence>
<dbReference type="InterPro" id="IPR032251">
    <property type="entry name" value="DUF4826"/>
</dbReference>
<accession>A0A4U1BCX9</accession>
<comment type="caution">
    <text evidence="1">The sequence shown here is derived from an EMBL/GenBank/DDBJ whole genome shotgun (WGS) entry which is preliminary data.</text>
</comment>
<protein>
    <submittedName>
        <fullName evidence="1">DUF4826 family protein</fullName>
    </submittedName>
</protein>
<dbReference type="RefSeq" id="WP_136853102.1">
    <property type="nucleotide sequence ID" value="NZ_SWCI01000005.1"/>
</dbReference>
<dbReference type="Proteomes" id="UP000305674">
    <property type="component" value="Unassembled WGS sequence"/>
</dbReference>